<organism evidence="3 4">
    <name type="scientific">Lasallia pustulata</name>
    <dbReference type="NCBI Taxonomy" id="136370"/>
    <lineage>
        <taxon>Eukaryota</taxon>
        <taxon>Fungi</taxon>
        <taxon>Dikarya</taxon>
        <taxon>Ascomycota</taxon>
        <taxon>Pezizomycotina</taxon>
        <taxon>Lecanoromycetes</taxon>
        <taxon>OSLEUM clade</taxon>
        <taxon>Umbilicariomycetidae</taxon>
        <taxon>Umbilicariales</taxon>
        <taxon>Umbilicariaceae</taxon>
        <taxon>Lasallia</taxon>
    </lineage>
</organism>
<accession>A0A5M8PG86</accession>
<sequence>MTVAAHSHTDIPLTSPIRTHSKRDLPPSIFSTPHPHGLLSGHPRSPNAQRAFDARKATIMRTMTAAQIEAAYQEKVKEILEVVEEDRKMNEEVERKVELLRKQREMERRVFWKMREERERGREEREGREGGA</sequence>
<dbReference type="EMBL" id="VXIT01000015">
    <property type="protein sequence ID" value="KAA6407864.1"/>
    <property type="molecule type" value="Genomic_DNA"/>
</dbReference>
<feature type="region of interest" description="Disordered" evidence="2">
    <location>
        <begin position="1"/>
        <end position="49"/>
    </location>
</feature>
<feature type="coiled-coil region" evidence="1">
    <location>
        <begin position="76"/>
        <end position="110"/>
    </location>
</feature>
<gene>
    <name evidence="3" type="ORF">FRX48_08215</name>
</gene>
<dbReference type="Proteomes" id="UP000324767">
    <property type="component" value="Unassembled WGS sequence"/>
</dbReference>
<evidence type="ECO:0000256" key="2">
    <source>
        <dbReference type="SAM" id="MobiDB-lite"/>
    </source>
</evidence>
<dbReference type="AlphaFoldDB" id="A0A5M8PG86"/>
<name>A0A5M8PG86_9LECA</name>
<keyword evidence="1" id="KW-0175">Coiled coil</keyword>
<evidence type="ECO:0000256" key="1">
    <source>
        <dbReference type="SAM" id="Coils"/>
    </source>
</evidence>
<evidence type="ECO:0000313" key="3">
    <source>
        <dbReference type="EMBL" id="KAA6407864.1"/>
    </source>
</evidence>
<comment type="caution">
    <text evidence="3">The sequence shown here is derived from an EMBL/GenBank/DDBJ whole genome shotgun (WGS) entry which is preliminary data.</text>
</comment>
<evidence type="ECO:0000313" key="4">
    <source>
        <dbReference type="Proteomes" id="UP000324767"/>
    </source>
</evidence>
<dbReference type="OrthoDB" id="5377762at2759"/>
<protein>
    <submittedName>
        <fullName evidence="3">Uncharacterized protein</fullName>
    </submittedName>
</protein>
<reference evidence="3 4" key="1">
    <citation type="submission" date="2019-09" db="EMBL/GenBank/DDBJ databases">
        <title>The hologenome of the rock-dwelling lichen Lasallia pustulata.</title>
        <authorList>
            <person name="Greshake Tzovaras B."/>
            <person name="Segers F."/>
            <person name="Bicker A."/>
            <person name="Dal Grande F."/>
            <person name="Otte J."/>
            <person name="Hankeln T."/>
            <person name="Schmitt I."/>
            <person name="Ebersberger I."/>
        </authorList>
    </citation>
    <scope>NUCLEOTIDE SEQUENCE [LARGE SCALE GENOMIC DNA]</scope>
    <source>
        <strain evidence="3">A1-1</strain>
    </source>
</reference>
<proteinExistence type="predicted"/>